<dbReference type="Proteomes" id="UP001501455">
    <property type="component" value="Unassembled WGS sequence"/>
</dbReference>
<reference evidence="3" key="1">
    <citation type="journal article" date="2019" name="Int. J. Syst. Evol. Microbiol.">
        <title>The Global Catalogue of Microorganisms (GCM) 10K type strain sequencing project: providing services to taxonomists for standard genome sequencing and annotation.</title>
        <authorList>
            <consortium name="The Broad Institute Genomics Platform"/>
            <consortium name="The Broad Institute Genome Sequencing Center for Infectious Disease"/>
            <person name="Wu L."/>
            <person name="Ma J."/>
        </authorList>
    </citation>
    <scope>NUCLEOTIDE SEQUENCE [LARGE SCALE GENOMIC DNA]</scope>
    <source>
        <strain evidence="3">JCM 4816</strain>
    </source>
</reference>
<evidence type="ECO:0000313" key="3">
    <source>
        <dbReference type="Proteomes" id="UP001501455"/>
    </source>
</evidence>
<keyword evidence="3" id="KW-1185">Reference proteome</keyword>
<evidence type="ECO:0000313" key="2">
    <source>
        <dbReference type="EMBL" id="GAA3501638.1"/>
    </source>
</evidence>
<protein>
    <submittedName>
        <fullName evidence="2">Uncharacterized protein</fullName>
    </submittedName>
</protein>
<name>A0ABP6U3X0_9ACTN</name>
<feature type="region of interest" description="Disordered" evidence="1">
    <location>
        <begin position="1"/>
        <end position="22"/>
    </location>
</feature>
<organism evidence="2 3">
    <name type="scientific">Streptomyces prasinosporus</name>
    <dbReference type="NCBI Taxonomy" id="68256"/>
    <lineage>
        <taxon>Bacteria</taxon>
        <taxon>Bacillati</taxon>
        <taxon>Actinomycetota</taxon>
        <taxon>Actinomycetes</taxon>
        <taxon>Kitasatosporales</taxon>
        <taxon>Streptomycetaceae</taxon>
        <taxon>Streptomyces</taxon>
        <taxon>Streptomyces albogriseolus group</taxon>
    </lineage>
</organism>
<accession>A0ABP6U3X0</accession>
<sequence length="50" mass="5297">MRAALRRGPAVLSTTGRSGRAAEHVRVSHQYVGLPGDVLDDARTLTRAPG</sequence>
<evidence type="ECO:0000256" key="1">
    <source>
        <dbReference type="SAM" id="MobiDB-lite"/>
    </source>
</evidence>
<proteinExistence type="predicted"/>
<gene>
    <name evidence="2" type="ORF">GCM10019016_087450</name>
</gene>
<dbReference type="EMBL" id="BAAAXF010000060">
    <property type="protein sequence ID" value="GAA3501638.1"/>
    <property type="molecule type" value="Genomic_DNA"/>
</dbReference>
<comment type="caution">
    <text evidence="2">The sequence shown here is derived from an EMBL/GenBank/DDBJ whole genome shotgun (WGS) entry which is preliminary data.</text>
</comment>